<feature type="domain" description="ANTAR" evidence="5">
    <location>
        <begin position="178"/>
        <end position="239"/>
    </location>
</feature>
<dbReference type="InterPro" id="IPR003018">
    <property type="entry name" value="GAF"/>
</dbReference>
<accession>A0A7I7WMZ4</accession>
<dbReference type="InterPro" id="IPR011006">
    <property type="entry name" value="CheY-like_superfamily"/>
</dbReference>
<dbReference type="Pfam" id="PF13185">
    <property type="entry name" value="GAF_2"/>
    <property type="match status" value="1"/>
</dbReference>
<dbReference type="Gene3D" id="3.30.450.40">
    <property type="match status" value="1"/>
</dbReference>
<dbReference type="SMART" id="SM01012">
    <property type="entry name" value="ANTAR"/>
    <property type="match status" value="1"/>
</dbReference>
<evidence type="ECO:0000313" key="6">
    <source>
        <dbReference type="EMBL" id="BBZ19049.1"/>
    </source>
</evidence>
<dbReference type="EMBL" id="AP022608">
    <property type="protein sequence ID" value="BBZ19049.1"/>
    <property type="molecule type" value="Genomic_DNA"/>
</dbReference>
<organism evidence="6 7">
    <name type="scientific">Mycolicibacterium gadium</name>
    <name type="common">Mycobacterium gadium</name>
    <dbReference type="NCBI Taxonomy" id="1794"/>
    <lineage>
        <taxon>Bacteria</taxon>
        <taxon>Bacillati</taxon>
        <taxon>Actinomycetota</taxon>
        <taxon>Actinomycetes</taxon>
        <taxon>Mycobacteriales</taxon>
        <taxon>Mycobacteriaceae</taxon>
        <taxon>Mycolicibacterium</taxon>
    </lineage>
</organism>
<keyword evidence="4" id="KW-0804">Transcription</keyword>
<keyword evidence="3" id="KW-0805">Transcription regulation</keyword>
<evidence type="ECO:0000256" key="2">
    <source>
        <dbReference type="ARBA" id="ARBA00022777"/>
    </source>
</evidence>
<dbReference type="KEGG" id="mgad:MGAD_33840"/>
<protein>
    <recommendedName>
        <fullName evidence="5">ANTAR domain-containing protein</fullName>
    </recommendedName>
</protein>
<keyword evidence="2" id="KW-0418">Kinase</keyword>
<gene>
    <name evidence="6" type="ORF">MGAD_33840</name>
</gene>
<proteinExistence type="predicted"/>
<dbReference type="InterPro" id="IPR036388">
    <property type="entry name" value="WH-like_DNA-bd_sf"/>
</dbReference>
<evidence type="ECO:0000256" key="1">
    <source>
        <dbReference type="ARBA" id="ARBA00022679"/>
    </source>
</evidence>
<dbReference type="GO" id="GO:0016301">
    <property type="term" value="F:kinase activity"/>
    <property type="evidence" value="ECO:0007669"/>
    <property type="project" value="UniProtKB-KW"/>
</dbReference>
<keyword evidence="1" id="KW-0808">Transferase</keyword>
<dbReference type="AlphaFoldDB" id="A0A7I7WMZ4"/>
<dbReference type="PROSITE" id="PS50921">
    <property type="entry name" value="ANTAR"/>
    <property type="match status" value="1"/>
</dbReference>
<dbReference type="InterPro" id="IPR029016">
    <property type="entry name" value="GAF-like_dom_sf"/>
</dbReference>
<dbReference type="SUPFAM" id="SSF55781">
    <property type="entry name" value="GAF domain-like"/>
    <property type="match status" value="1"/>
</dbReference>
<dbReference type="SUPFAM" id="SSF52172">
    <property type="entry name" value="CheY-like"/>
    <property type="match status" value="1"/>
</dbReference>
<dbReference type="InterPro" id="IPR005561">
    <property type="entry name" value="ANTAR"/>
</dbReference>
<dbReference type="InterPro" id="IPR012074">
    <property type="entry name" value="GAF_ANTAR"/>
</dbReference>
<dbReference type="GO" id="GO:0003723">
    <property type="term" value="F:RNA binding"/>
    <property type="evidence" value="ECO:0007669"/>
    <property type="project" value="InterPro"/>
</dbReference>
<dbReference type="Proteomes" id="UP000466187">
    <property type="component" value="Chromosome"/>
</dbReference>
<evidence type="ECO:0000256" key="3">
    <source>
        <dbReference type="ARBA" id="ARBA00023015"/>
    </source>
</evidence>
<evidence type="ECO:0000256" key="4">
    <source>
        <dbReference type="ARBA" id="ARBA00023163"/>
    </source>
</evidence>
<evidence type="ECO:0000313" key="7">
    <source>
        <dbReference type="Proteomes" id="UP000466187"/>
    </source>
</evidence>
<reference evidence="6 7" key="1">
    <citation type="journal article" date="2019" name="Emerg. Microbes Infect.">
        <title>Comprehensive subspecies identification of 175 nontuberculous mycobacteria species based on 7547 genomic profiles.</title>
        <authorList>
            <person name="Matsumoto Y."/>
            <person name="Kinjo T."/>
            <person name="Motooka D."/>
            <person name="Nabeya D."/>
            <person name="Jung N."/>
            <person name="Uechi K."/>
            <person name="Horii T."/>
            <person name="Iida T."/>
            <person name="Fujita J."/>
            <person name="Nakamura S."/>
        </authorList>
    </citation>
    <scope>NUCLEOTIDE SEQUENCE [LARGE SCALE GENOMIC DNA]</scope>
    <source>
        <strain evidence="6 7">JCM 12688</strain>
    </source>
</reference>
<evidence type="ECO:0000259" key="5">
    <source>
        <dbReference type="PROSITE" id="PS50921"/>
    </source>
</evidence>
<sequence>MANVRVSDSWIGKTVAMTDVRNHDLARRMAELARAAASPRSVGEVLSDVTETAKELIPGVDTAGVLLVGRNGKYESLAGTSELPHTLDDLQMKFDEGPCVQAAIDDLIVRTDDFRTEKRWPKYSPAVVELGVLSGLSVKLYTADRTAGALNMFSFEANSFDGEDETIATVLAAHAAAAILASRQGEQLQSALTTRDRIGQAKGIIMERYNVDDVRAFEMLRRLSQDSNTRLADIAQRVIDTRSGNDSRDGG</sequence>
<dbReference type="Pfam" id="PF03861">
    <property type="entry name" value="ANTAR"/>
    <property type="match status" value="1"/>
</dbReference>
<dbReference type="PIRSF" id="PIRSF036625">
    <property type="entry name" value="GAF_ANTAR"/>
    <property type="match status" value="1"/>
</dbReference>
<dbReference type="Gene3D" id="1.10.10.10">
    <property type="entry name" value="Winged helix-like DNA-binding domain superfamily/Winged helix DNA-binding domain"/>
    <property type="match status" value="1"/>
</dbReference>
<name>A0A7I7WMZ4_MYCGU</name>